<reference evidence="4" key="1">
    <citation type="submission" date="2017-01" db="EMBL/GenBank/DDBJ databases">
        <authorList>
            <person name="Varghese N."/>
            <person name="Submissions S."/>
        </authorList>
    </citation>
    <scope>NUCLEOTIDE SEQUENCE [LARGE SCALE GENOMIC DNA]</scope>
    <source>
        <strain evidence="4">DSM 21054</strain>
    </source>
</reference>
<feature type="chain" id="PRO_5012094327" description="Lipoprotein" evidence="2">
    <location>
        <begin position="21"/>
        <end position="514"/>
    </location>
</feature>
<evidence type="ECO:0000256" key="1">
    <source>
        <dbReference type="SAM" id="Coils"/>
    </source>
</evidence>
<sequence>MTIRLLCVLLFIACVTGCETLNDQHASTADSTHTSFVHPPLPNVQVPFVEYTVDATRGDTLVSPSGGLLLFPPNAFIDAAGKIITGAIHIKYREFTKPLDFYLSGIPMHYDSAAQTFQFISGGMFEMLAFSNHQPVVVNPAAKPEVMLPAISKNSQYNAYYLDTVKQNWIYQGSATLVDVSVSHSTTTTTAAATITNINPLLLLPPAKASGKNPVISVKIDPSSFKELQVYNNQKFQLADGESFHAQDAAEAWTYVQVKEKSNNGLYTIQFSNAHKTVTYQAKPVLEGADYEAAMAVFKQKQQEQEQLKQERLQQLAQQKAKLIQDSIEHSRLIAEDYKRIEKLIRESEEKIRLAQEKKLKTAQLKKPVAPAVLSPLASAYIHMPVPSLGICNFDARYNYSPLKIELDADFVDTAGKPLPLQSVEVLTVTPIGTIPAQQDTKLVIEPGYDYVIIGSFQEQLFYTSATDTQKLQLTSKTYKQTFIMKQQVIKPANETLTNQYPEIEKVLYQKLGL</sequence>
<evidence type="ECO:0008006" key="5">
    <source>
        <dbReference type="Google" id="ProtNLM"/>
    </source>
</evidence>
<dbReference type="RefSeq" id="WP_076377886.1">
    <property type="nucleotide sequence ID" value="NZ_AP017422.1"/>
</dbReference>
<dbReference type="EMBL" id="FTOR01000002">
    <property type="protein sequence ID" value="SIS94914.1"/>
    <property type="molecule type" value="Genomic_DNA"/>
</dbReference>
<proteinExistence type="predicted"/>
<dbReference type="AlphaFoldDB" id="A0A1N7N978"/>
<feature type="signal peptide" evidence="2">
    <location>
        <begin position="1"/>
        <end position="20"/>
    </location>
</feature>
<dbReference type="Proteomes" id="UP000186917">
    <property type="component" value="Unassembled WGS sequence"/>
</dbReference>
<organism evidence="3 4">
    <name type="scientific">Filimonas lacunae</name>
    <dbReference type="NCBI Taxonomy" id="477680"/>
    <lineage>
        <taxon>Bacteria</taxon>
        <taxon>Pseudomonadati</taxon>
        <taxon>Bacteroidota</taxon>
        <taxon>Chitinophagia</taxon>
        <taxon>Chitinophagales</taxon>
        <taxon>Chitinophagaceae</taxon>
        <taxon>Filimonas</taxon>
    </lineage>
</organism>
<keyword evidence="4" id="KW-1185">Reference proteome</keyword>
<keyword evidence="2" id="KW-0732">Signal</keyword>
<keyword evidence="1" id="KW-0175">Coiled coil</keyword>
<protein>
    <recommendedName>
        <fullName evidence="5">Lipoprotein</fullName>
    </recommendedName>
</protein>
<gene>
    <name evidence="3" type="ORF">SAMN05421788_102264</name>
</gene>
<dbReference type="STRING" id="477680.SAMN05421788_102264"/>
<evidence type="ECO:0000313" key="4">
    <source>
        <dbReference type="Proteomes" id="UP000186917"/>
    </source>
</evidence>
<evidence type="ECO:0000256" key="2">
    <source>
        <dbReference type="SAM" id="SignalP"/>
    </source>
</evidence>
<evidence type="ECO:0000313" key="3">
    <source>
        <dbReference type="EMBL" id="SIS94914.1"/>
    </source>
</evidence>
<feature type="coiled-coil region" evidence="1">
    <location>
        <begin position="291"/>
        <end position="358"/>
    </location>
</feature>
<accession>A0A1N7N978</accession>
<name>A0A1N7N978_9BACT</name>
<dbReference type="OrthoDB" id="1494541at2"/>